<protein>
    <recommendedName>
        <fullName evidence="4">CC domain-containing protein</fullName>
    </recommendedName>
</protein>
<comment type="caution">
    <text evidence="2">The sequence shown here is derived from an EMBL/GenBank/DDBJ whole genome shotgun (WGS) entry which is preliminary data.</text>
</comment>
<evidence type="ECO:0000313" key="2">
    <source>
        <dbReference type="EMBL" id="EYC41953.1"/>
    </source>
</evidence>
<keyword evidence="1" id="KW-0732">Signal</keyword>
<feature type="chain" id="PRO_5001491079" description="CC domain-containing protein" evidence="1">
    <location>
        <begin position="19"/>
        <end position="111"/>
    </location>
</feature>
<proteinExistence type="predicted"/>
<gene>
    <name evidence="2" type="primary">Acey_s0550.g3310</name>
    <name evidence="2" type="synonym">Acey-K08D12.8</name>
    <name evidence="2" type="ORF">Y032_0550g3310</name>
</gene>
<dbReference type="Proteomes" id="UP000024635">
    <property type="component" value="Unassembled WGS sequence"/>
</dbReference>
<accession>A0A016WSF4</accession>
<dbReference type="EMBL" id="JARK01000150">
    <property type="protein sequence ID" value="EYC41953.1"/>
    <property type="molecule type" value="Genomic_DNA"/>
</dbReference>
<evidence type="ECO:0008006" key="4">
    <source>
        <dbReference type="Google" id="ProtNLM"/>
    </source>
</evidence>
<name>A0A016WSF4_9BILA</name>
<sequence length="111" mass="12152">MQQLSVVLFAAFVCTVLTSSPKAVGPCILDRCQRGFMCSDSECVPNPNEIEELGPCVNSLCPKTYLCNDDTCIRPIPKVRAGSEPIGPCVNNLCPDSHMCVTEDYKCYPME</sequence>
<evidence type="ECO:0000256" key="1">
    <source>
        <dbReference type="SAM" id="SignalP"/>
    </source>
</evidence>
<dbReference type="OrthoDB" id="5791889at2759"/>
<evidence type="ECO:0000313" key="3">
    <source>
        <dbReference type="Proteomes" id="UP000024635"/>
    </source>
</evidence>
<dbReference type="AlphaFoldDB" id="A0A016WSF4"/>
<reference evidence="3" key="1">
    <citation type="journal article" date="2015" name="Nat. Genet.">
        <title>The genome and transcriptome of the zoonotic hookworm Ancylostoma ceylanicum identify infection-specific gene families.</title>
        <authorList>
            <person name="Schwarz E.M."/>
            <person name="Hu Y."/>
            <person name="Antoshechkin I."/>
            <person name="Miller M.M."/>
            <person name="Sternberg P.W."/>
            <person name="Aroian R.V."/>
        </authorList>
    </citation>
    <scope>NUCLEOTIDE SEQUENCE</scope>
    <source>
        <strain evidence="3">HY135</strain>
    </source>
</reference>
<organism evidence="2 3">
    <name type="scientific">Ancylostoma ceylanicum</name>
    <dbReference type="NCBI Taxonomy" id="53326"/>
    <lineage>
        <taxon>Eukaryota</taxon>
        <taxon>Metazoa</taxon>
        <taxon>Ecdysozoa</taxon>
        <taxon>Nematoda</taxon>
        <taxon>Chromadorea</taxon>
        <taxon>Rhabditida</taxon>
        <taxon>Rhabditina</taxon>
        <taxon>Rhabditomorpha</taxon>
        <taxon>Strongyloidea</taxon>
        <taxon>Ancylostomatidae</taxon>
        <taxon>Ancylostomatinae</taxon>
        <taxon>Ancylostoma</taxon>
    </lineage>
</organism>
<feature type="signal peptide" evidence="1">
    <location>
        <begin position="1"/>
        <end position="18"/>
    </location>
</feature>
<keyword evidence="3" id="KW-1185">Reference proteome</keyword>